<organism evidence="17 18">
    <name type="scientific">Teretinema zuelzerae</name>
    <dbReference type="NCBI Taxonomy" id="156"/>
    <lineage>
        <taxon>Bacteria</taxon>
        <taxon>Pseudomonadati</taxon>
        <taxon>Spirochaetota</taxon>
        <taxon>Spirochaetia</taxon>
        <taxon>Spirochaetales</taxon>
        <taxon>Treponemataceae</taxon>
        <taxon>Teretinema</taxon>
    </lineage>
</organism>
<dbReference type="GO" id="GO:0006431">
    <property type="term" value="P:methionyl-tRNA aminoacylation"/>
    <property type="evidence" value="ECO:0007669"/>
    <property type="project" value="UniProtKB-UniRule"/>
</dbReference>
<dbReference type="SUPFAM" id="SSF50249">
    <property type="entry name" value="Nucleic acid-binding proteins"/>
    <property type="match status" value="1"/>
</dbReference>
<evidence type="ECO:0000256" key="3">
    <source>
        <dbReference type="ARBA" id="ARBA00008258"/>
    </source>
</evidence>
<keyword evidence="4 14" id="KW-0963">Cytoplasm</keyword>
<dbReference type="InterPro" id="IPR015413">
    <property type="entry name" value="Methionyl/Leucyl_tRNA_Synth"/>
</dbReference>
<proteinExistence type="inferred from homology"/>
<dbReference type="AlphaFoldDB" id="A0AAE3EGP5"/>
<dbReference type="PRINTS" id="PR01041">
    <property type="entry name" value="TRNASYNTHMET"/>
</dbReference>
<evidence type="ECO:0000256" key="10">
    <source>
        <dbReference type="ARBA" id="ARBA00022884"/>
    </source>
</evidence>
<protein>
    <recommendedName>
        <fullName evidence="14">Methionine--tRNA ligase</fullName>
        <ecNumber evidence="14">6.1.1.10</ecNumber>
    </recommendedName>
    <alternativeName>
        <fullName evidence="14">Methionyl-tRNA synthetase</fullName>
        <shortName evidence="14">MetRS</shortName>
    </alternativeName>
</protein>
<dbReference type="InterPro" id="IPR014758">
    <property type="entry name" value="Met-tRNA_synth"/>
</dbReference>
<keyword evidence="6 14" id="KW-0436">Ligase</keyword>
<evidence type="ECO:0000256" key="14">
    <source>
        <dbReference type="HAMAP-Rule" id="MF_00098"/>
    </source>
</evidence>
<comment type="function">
    <text evidence="1 14">Is required not only for elongation of protein synthesis but also for the initiation of all mRNA translation through initiator tRNA(fMet) aminoacylation.</text>
</comment>
<feature type="binding site" evidence="14">
    <location>
        <position position="344"/>
    </location>
    <ligand>
        <name>ATP</name>
        <dbReference type="ChEBI" id="CHEBI:30616"/>
    </ligand>
</feature>
<dbReference type="InterPro" id="IPR001412">
    <property type="entry name" value="aa-tRNA-synth_I_CS"/>
</dbReference>
<dbReference type="Pfam" id="PF09334">
    <property type="entry name" value="tRNA-synt_1g"/>
    <property type="match status" value="1"/>
</dbReference>
<dbReference type="CDD" id="cd00814">
    <property type="entry name" value="MetRS_core"/>
    <property type="match status" value="1"/>
</dbReference>
<evidence type="ECO:0000256" key="8">
    <source>
        <dbReference type="ARBA" id="ARBA00022833"/>
    </source>
</evidence>
<dbReference type="InterPro" id="IPR033911">
    <property type="entry name" value="MetRS_core"/>
</dbReference>
<evidence type="ECO:0000256" key="2">
    <source>
        <dbReference type="ARBA" id="ARBA00004496"/>
    </source>
</evidence>
<dbReference type="SUPFAM" id="SSF52374">
    <property type="entry name" value="Nucleotidylyl transferase"/>
    <property type="match status" value="1"/>
</dbReference>
<feature type="binding site" evidence="14">
    <location>
        <position position="142"/>
    </location>
    <ligand>
        <name>Zn(2+)</name>
        <dbReference type="ChEBI" id="CHEBI:29105"/>
    </ligand>
</feature>
<dbReference type="EC" id="6.1.1.10" evidence="14"/>
<keyword evidence="12 14" id="KW-0030">Aminoacyl-tRNA synthetase</keyword>
<comment type="cofactor">
    <cofactor evidence="14">
        <name>Zn(2+)</name>
        <dbReference type="ChEBI" id="CHEBI:29105"/>
    </cofactor>
    <text evidence="14">Binds 1 zinc ion per subunit.</text>
</comment>
<comment type="subunit">
    <text evidence="14">Homodimer.</text>
</comment>
<keyword evidence="18" id="KW-1185">Reference proteome</keyword>
<evidence type="ECO:0000256" key="4">
    <source>
        <dbReference type="ARBA" id="ARBA00022490"/>
    </source>
</evidence>
<feature type="short sequence motif" description="'KMSKS' region" evidence="14">
    <location>
        <begin position="341"/>
        <end position="345"/>
    </location>
</feature>
<feature type="short sequence motif" description="'HIGH' region" evidence="14">
    <location>
        <begin position="11"/>
        <end position="21"/>
    </location>
</feature>
<dbReference type="PROSITE" id="PS50886">
    <property type="entry name" value="TRBD"/>
    <property type="match status" value="1"/>
</dbReference>
<dbReference type="GO" id="GO:0004825">
    <property type="term" value="F:methionine-tRNA ligase activity"/>
    <property type="evidence" value="ECO:0007669"/>
    <property type="project" value="UniProtKB-UniRule"/>
</dbReference>
<evidence type="ECO:0000256" key="5">
    <source>
        <dbReference type="ARBA" id="ARBA00022555"/>
    </source>
</evidence>
<feature type="domain" description="TRNA-binding" evidence="16">
    <location>
        <begin position="639"/>
        <end position="744"/>
    </location>
</feature>
<comment type="subcellular location">
    <subcellularLocation>
        <location evidence="2 14">Cytoplasm</location>
    </subcellularLocation>
</comment>
<keyword evidence="9 14" id="KW-0067">ATP-binding</keyword>
<dbReference type="NCBIfam" id="NF001100">
    <property type="entry name" value="PRK00133.1"/>
    <property type="match status" value="1"/>
</dbReference>
<feature type="binding site" evidence="14">
    <location>
        <position position="145"/>
    </location>
    <ligand>
        <name>Zn(2+)</name>
        <dbReference type="ChEBI" id="CHEBI:29105"/>
    </ligand>
</feature>
<dbReference type="HAMAP" id="MF_00098">
    <property type="entry name" value="Met_tRNA_synth_type1"/>
    <property type="match status" value="1"/>
</dbReference>
<feature type="binding site" evidence="14">
    <location>
        <position position="158"/>
    </location>
    <ligand>
        <name>Zn(2+)</name>
        <dbReference type="ChEBI" id="CHEBI:29105"/>
    </ligand>
</feature>
<evidence type="ECO:0000256" key="6">
    <source>
        <dbReference type="ARBA" id="ARBA00022598"/>
    </source>
</evidence>
<reference evidence="17" key="1">
    <citation type="submission" date="2021-08" db="EMBL/GenBank/DDBJ databases">
        <title>Comparative analyses of Brucepasteria parasyntrophica and Teretinema zuelzerae.</title>
        <authorList>
            <person name="Song Y."/>
            <person name="Brune A."/>
        </authorList>
    </citation>
    <scope>NUCLEOTIDE SEQUENCE</scope>
    <source>
        <strain evidence="17">DSM 1903</strain>
    </source>
</reference>
<evidence type="ECO:0000256" key="11">
    <source>
        <dbReference type="ARBA" id="ARBA00022917"/>
    </source>
</evidence>
<dbReference type="SUPFAM" id="SSF57770">
    <property type="entry name" value="Methionyl-tRNA synthetase (MetRS), Zn-domain"/>
    <property type="match status" value="1"/>
</dbReference>
<dbReference type="Gene3D" id="1.10.730.10">
    <property type="entry name" value="Isoleucyl-tRNA Synthetase, Domain 1"/>
    <property type="match status" value="1"/>
</dbReference>
<dbReference type="Pfam" id="PF19303">
    <property type="entry name" value="Anticodon_3"/>
    <property type="match status" value="1"/>
</dbReference>
<dbReference type="PANTHER" id="PTHR45765:SF1">
    <property type="entry name" value="METHIONINE--TRNA LIGASE, CYTOPLASMIC"/>
    <property type="match status" value="1"/>
</dbReference>
<dbReference type="InterPro" id="IPR029038">
    <property type="entry name" value="MetRS_Zn"/>
</dbReference>
<evidence type="ECO:0000256" key="15">
    <source>
        <dbReference type="SAM" id="MobiDB-lite"/>
    </source>
</evidence>
<dbReference type="EMBL" id="JAINWA010000003">
    <property type="protein sequence ID" value="MCD1654620.1"/>
    <property type="molecule type" value="Genomic_DNA"/>
</dbReference>
<evidence type="ECO:0000313" key="17">
    <source>
        <dbReference type="EMBL" id="MCD1654620.1"/>
    </source>
</evidence>
<sequence length="800" mass="90654">MKRKLITSALPYVNNIPHLGNLIQVLSADVYSRFCRLKGYETLYVCGTDEYGTATETRAQEEGKTPRELCDYYHAIHSDIYQWFHIAFDHFGRTSTPQQTVVTQGIFEDLEHNGYIKEHAIDQLFCSSCNRFLADRYVRGVCPSCGYEDARGDQCEHCGKLLDPTELKSPRCSSCSTTPEVRTTSHLYIDLPGILPKYEKWMKETSVSGQWAKNALQMTQAWIRDGLQERAITRDLKWGIPVPREGFESKVFYVWFDAPIGYISIARCLFDRISGSPENSEKEWASWWLDPDNVELFQFIGKDNIPFHTVIFPSSLLGSGKNWTKLHHMSSTEYLNYESGKFSKSKGIGVFGSDARESGIHADIWRFYIFYNRPEKADAQFTWKDFQEKMNSELIGNLGNLVNRTLTFVARYYEGRIPARDGLTSERKDIREMTAHLRDSTAKTVKRATELLEWAELREAFRELFLLSSVANKAFQDGEPWKARTEDPEKAEVLVTELCYLIKDIMIMAHPYLPQFASKVLSFFGKEIWSGQVFDEKAVDYGSAPNPLSFVPPEGTLSWKDLGSRDGLASVSSPEIIFKPMDDKTTNEFRDRYAGSQQERKDKKVEEDKKEQAKPAAKKEEKTDTAVKNEAAVPADALFNEKIALKTAKIVKVERHPDAEKLYIETLDDGSGAERIILSGLVPYFKEEELLGRSIIIADNLKPRKMRGIESRGMLLAGDYTDAEGVEHVELLDSSWAAPGTPVVLEGADPSFKKPDVIDADVFFAAPMNIIEHEVFINGKKLLIDGKTVKTSLIKTGSVS</sequence>
<dbReference type="Gene3D" id="2.20.28.20">
    <property type="entry name" value="Methionyl-tRNA synthetase, Zn-domain"/>
    <property type="match status" value="1"/>
</dbReference>
<dbReference type="GO" id="GO:0000049">
    <property type="term" value="F:tRNA binding"/>
    <property type="evidence" value="ECO:0007669"/>
    <property type="project" value="UniProtKB-UniRule"/>
</dbReference>
<keyword evidence="14" id="KW-0479">Metal-binding</keyword>
<name>A0AAE3EGP5_9SPIR</name>
<evidence type="ECO:0000256" key="1">
    <source>
        <dbReference type="ARBA" id="ARBA00003314"/>
    </source>
</evidence>
<accession>A0AAE3EGP5</accession>
<dbReference type="InterPro" id="IPR012340">
    <property type="entry name" value="NA-bd_OB-fold"/>
</dbReference>
<dbReference type="Pfam" id="PF01588">
    <property type="entry name" value="tRNA_bind"/>
    <property type="match status" value="1"/>
</dbReference>
<dbReference type="GO" id="GO:0005829">
    <property type="term" value="C:cytosol"/>
    <property type="evidence" value="ECO:0007669"/>
    <property type="project" value="TreeGrafter"/>
</dbReference>
<dbReference type="RefSeq" id="WP_230755042.1">
    <property type="nucleotide sequence ID" value="NZ_JAINWA010000003.1"/>
</dbReference>
<dbReference type="PROSITE" id="PS00178">
    <property type="entry name" value="AA_TRNA_LIGASE_I"/>
    <property type="match status" value="1"/>
</dbReference>
<dbReference type="Gene3D" id="3.40.50.620">
    <property type="entry name" value="HUPs"/>
    <property type="match status" value="1"/>
</dbReference>
<evidence type="ECO:0000256" key="12">
    <source>
        <dbReference type="ARBA" id="ARBA00023146"/>
    </source>
</evidence>
<dbReference type="NCBIfam" id="TIGR00398">
    <property type="entry name" value="metG"/>
    <property type="match status" value="1"/>
</dbReference>
<dbReference type="InterPro" id="IPR009080">
    <property type="entry name" value="tRNAsynth_Ia_anticodon-bd"/>
</dbReference>
<dbReference type="GO" id="GO:0017101">
    <property type="term" value="C:aminoacyl-tRNA synthetase multienzyme complex"/>
    <property type="evidence" value="ECO:0007669"/>
    <property type="project" value="TreeGrafter"/>
</dbReference>
<dbReference type="InterPro" id="IPR002547">
    <property type="entry name" value="tRNA-bd_dom"/>
</dbReference>
<keyword evidence="5 14" id="KW-0820">tRNA-binding</keyword>
<evidence type="ECO:0000259" key="16">
    <source>
        <dbReference type="PROSITE" id="PS50886"/>
    </source>
</evidence>
<dbReference type="PANTHER" id="PTHR45765">
    <property type="entry name" value="METHIONINE--TRNA LIGASE"/>
    <property type="match status" value="1"/>
</dbReference>
<comment type="caution">
    <text evidence="17">The sequence shown here is derived from an EMBL/GenBank/DDBJ whole genome shotgun (WGS) entry which is preliminary data.</text>
</comment>
<dbReference type="InterPro" id="IPR041872">
    <property type="entry name" value="Anticodon_Met"/>
</dbReference>
<keyword evidence="8 14" id="KW-0862">Zinc</keyword>
<comment type="similarity">
    <text evidence="3 14">Belongs to the class-I aminoacyl-tRNA synthetase family. MetG type 1 subfamily.</text>
</comment>
<dbReference type="FunFam" id="2.20.28.20:FF:000001">
    <property type="entry name" value="Methionine--tRNA ligase"/>
    <property type="match status" value="1"/>
</dbReference>
<evidence type="ECO:0000256" key="13">
    <source>
        <dbReference type="ARBA" id="ARBA00047364"/>
    </source>
</evidence>
<dbReference type="GO" id="GO:0005524">
    <property type="term" value="F:ATP binding"/>
    <property type="evidence" value="ECO:0007669"/>
    <property type="project" value="UniProtKB-UniRule"/>
</dbReference>
<dbReference type="Gene3D" id="2.40.50.140">
    <property type="entry name" value="Nucleic acid-binding proteins"/>
    <property type="match status" value="1"/>
</dbReference>
<keyword evidence="10 14" id="KW-0694">RNA-binding</keyword>
<gene>
    <name evidence="14 17" type="primary">metG</name>
    <name evidence="17" type="ORF">K7J14_07870</name>
</gene>
<feature type="region of interest" description="Disordered" evidence="15">
    <location>
        <begin position="592"/>
        <end position="627"/>
    </location>
</feature>
<comment type="catalytic activity">
    <reaction evidence="13 14">
        <text>tRNA(Met) + L-methionine + ATP = L-methionyl-tRNA(Met) + AMP + diphosphate</text>
        <dbReference type="Rhea" id="RHEA:13481"/>
        <dbReference type="Rhea" id="RHEA-COMP:9667"/>
        <dbReference type="Rhea" id="RHEA-COMP:9698"/>
        <dbReference type="ChEBI" id="CHEBI:30616"/>
        <dbReference type="ChEBI" id="CHEBI:33019"/>
        <dbReference type="ChEBI" id="CHEBI:57844"/>
        <dbReference type="ChEBI" id="CHEBI:78442"/>
        <dbReference type="ChEBI" id="CHEBI:78530"/>
        <dbReference type="ChEBI" id="CHEBI:456215"/>
        <dbReference type="EC" id="6.1.1.10"/>
    </reaction>
</comment>
<evidence type="ECO:0000313" key="18">
    <source>
        <dbReference type="Proteomes" id="UP001198163"/>
    </source>
</evidence>
<evidence type="ECO:0000256" key="9">
    <source>
        <dbReference type="ARBA" id="ARBA00022840"/>
    </source>
</evidence>
<evidence type="ECO:0000256" key="7">
    <source>
        <dbReference type="ARBA" id="ARBA00022741"/>
    </source>
</evidence>
<dbReference type="Proteomes" id="UP001198163">
    <property type="component" value="Unassembled WGS sequence"/>
</dbReference>
<dbReference type="GO" id="GO:0046872">
    <property type="term" value="F:metal ion binding"/>
    <property type="evidence" value="ECO:0007669"/>
    <property type="project" value="UniProtKB-KW"/>
</dbReference>
<dbReference type="CDD" id="cd07957">
    <property type="entry name" value="Anticodon_Ia_Met"/>
    <property type="match status" value="1"/>
</dbReference>
<feature type="binding site" evidence="14">
    <location>
        <position position="155"/>
    </location>
    <ligand>
        <name>Zn(2+)</name>
        <dbReference type="ChEBI" id="CHEBI:29105"/>
    </ligand>
</feature>
<keyword evidence="7 14" id="KW-0547">Nucleotide-binding</keyword>
<dbReference type="InterPro" id="IPR023458">
    <property type="entry name" value="Met-tRNA_ligase_1"/>
</dbReference>
<dbReference type="InterPro" id="IPR014729">
    <property type="entry name" value="Rossmann-like_a/b/a_fold"/>
</dbReference>
<keyword evidence="11 14" id="KW-0648">Protein biosynthesis</keyword>
<dbReference type="SUPFAM" id="SSF47323">
    <property type="entry name" value="Anticodon-binding domain of a subclass of class I aminoacyl-tRNA synthetases"/>
    <property type="match status" value="1"/>
</dbReference>